<reference evidence="1 2" key="1">
    <citation type="submission" date="2017-09" db="EMBL/GenBank/DDBJ databases">
        <title>Depth-based differentiation of microbial function through sediment-hosted aquifers and enrichment of novel symbionts in the deep terrestrial subsurface.</title>
        <authorList>
            <person name="Probst A.J."/>
            <person name="Ladd B."/>
            <person name="Jarett J.K."/>
            <person name="Geller-Mcgrath D.E."/>
            <person name="Sieber C.M."/>
            <person name="Emerson J.B."/>
            <person name="Anantharaman K."/>
            <person name="Thomas B.C."/>
            <person name="Malmstrom R."/>
            <person name="Stieglmeier M."/>
            <person name="Klingl A."/>
            <person name="Woyke T."/>
            <person name="Ryan C.M."/>
            <person name="Banfield J.F."/>
        </authorList>
    </citation>
    <scope>NUCLEOTIDE SEQUENCE [LARGE SCALE GENOMIC DNA]</scope>
    <source>
        <strain evidence="1">CG22_combo_CG10-13_8_21_14_all_35_9</strain>
    </source>
</reference>
<dbReference type="InterPro" id="IPR029063">
    <property type="entry name" value="SAM-dependent_MTases_sf"/>
</dbReference>
<organism evidence="1 2">
    <name type="scientific">Candidatus Roizmanbacteria bacterium CG22_combo_CG10-13_8_21_14_all_35_9</name>
    <dbReference type="NCBI Taxonomy" id="1974861"/>
    <lineage>
        <taxon>Bacteria</taxon>
        <taxon>Candidatus Roizmaniibacteriota</taxon>
    </lineage>
</organism>
<name>A0A2H0BZL9_9BACT</name>
<evidence type="ECO:0000313" key="1">
    <source>
        <dbReference type="EMBL" id="PIP63146.1"/>
    </source>
</evidence>
<sequence length="316" mass="36121">MKKKIAWGTSKLLEMYLDKTKINPFAYCVDNFFKSGKDYGMPIKKSESLLQEERGTFQIIIFAVSSKSLQEISHELSGMGLCYGKDFIFYSDFFYLDFLKKAETALGFKLNPEFYKFALSHTLNSKLSIHTTILGSWLFLELINSLNNVNGSLAEVGAFEGGNALCGLNFMTKLNSKKFYVFDSFEGFPELSKNDPLNFHKGDYNIEATFQDIKNSFLVFPEAIVIKGFVPETFKEISGEEKFSLVFYDCDIYQPAIDTFNFFWDKIVPGGYLLIHDYETQEGGFTGVKKATNEFFGQKNVKIFSFFENTMAIIKK</sequence>
<evidence type="ECO:0008006" key="3">
    <source>
        <dbReference type="Google" id="ProtNLM"/>
    </source>
</evidence>
<evidence type="ECO:0000313" key="2">
    <source>
        <dbReference type="Proteomes" id="UP000231021"/>
    </source>
</evidence>
<dbReference type="PANTHER" id="PTHR40036">
    <property type="entry name" value="MACROCIN O-METHYLTRANSFERASE"/>
    <property type="match status" value="1"/>
</dbReference>
<proteinExistence type="predicted"/>
<dbReference type="Pfam" id="PF05711">
    <property type="entry name" value="TylF"/>
    <property type="match status" value="1"/>
</dbReference>
<dbReference type="Proteomes" id="UP000231021">
    <property type="component" value="Unassembled WGS sequence"/>
</dbReference>
<dbReference type="SUPFAM" id="SSF53335">
    <property type="entry name" value="S-adenosyl-L-methionine-dependent methyltransferases"/>
    <property type="match status" value="1"/>
</dbReference>
<dbReference type="Gene3D" id="3.40.50.150">
    <property type="entry name" value="Vaccinia Virus protein VP39"/>
    <property type="match status" value="1"/>
</dbReference>
<comment type="caution">
    <text evidence="1">The sequence shown here is derived from an EMBL/GenBank/DDBJ whole genome shotgun (WGS) entry which is preliminary data.</text>
</comment>
<protein>
    <recommendedName>
        <fullName evidence="3">Methyltransferase</fullName>
    </recommendedName>
</protein>
<dbReference type="PANTHER" id="PTHR40036:SF1">
    <property type="entry name" value="MACROCIN O-METHYLTRANSFERASE"/>
    <property type="match status" value="1"/>
</dbReference>
<accession>A0A2H0BZL9</accession>
<dbReference type="InterPro" id="IPR008884">
    <property type="entry name" value="TylF_MeTrfase"/>
</dbReference>
<dbReference type="EMBL" id="PCTB01000006">
    <property type="protein sequence ID" value="PIP63146.1"/>
    <property type="molecule type" value="Genomic_DNA"/>
</dbReference>
<dbReference type="AlphaFoldDB" id="A0A2H0BZL9"/>
<gene>
    <name evidence="1" type="ORF">COW98_00205</name>
</gene>